<name>A0A552LW11_9CHRO</name>
<sequence length="379" mass="42721">MTATKFLCIDDQQDPSVDYLLGNLQRTGRITFTRRTPVGLELQLPIISSFAADAQDEAIGLLLDLRLDVDPDDDGLRVAYRGPTLAQEIRTRMAEGELASFPIVLWSVNRKFRQSYFGDETSHDLFDEVFGKDEEILNEPENVALKLASLASGYVSLRTITEHNALSCLGLPEASSAPIYFVFASEFLEVVKSKAKHEVAHLILRELIAVQGLLITEQMLASRLGVDIAASGDAWSLLKVALEGSEYVGPFHEGWPRWWWYRVEDWWALNNDGRVDLRRLSAVERVERLNSVLGSALVPAEPIEPTYSTKYSTLCVATLRPLDPIDGFRITQRSVRRWHDAAYVSALAALERTNKAAWQLDALERDRFDQLKQARSEEQ</sequence>
<evidence type="ECO:0000313" key="2">
    <source>
        <dbReference type="Proteomes" id="UP000320730"/>
    </source>
</evidence>
<organism evidence="1 2">
    <name type="scientific">Microcystis flos-aquae Mf_WU_F_19750830_S460</name>
    <dbReference type="NCBI Taxonomy" id="2486237"/>
    <lineage>
        <taxon>Bacteria</taxon>
        <taxon>Bacillati</taxon>
        <taxon>Cyanobacteriota</taxon>
        <taxon>Cyanophyceae</taxon>
        <taxon>Oscillatoriophycideae</taxon>
        <taxon>Chroococcales</taxon>
        <taxon>Microcystaceae</taxon>
        <taxon>Microcystis</taxon>
    </lineage>
</organism>
<dbReference type="EMBL" id="SFAN01000053">
    <property type="protein sequence ID" value="TRV24382.1"/>
    <property type="molecule type" value="Genomic_DNA"/>
</dbReference>
<protein>
    <submittedName>
        <fullName evidence="1">Uncharacterized protein</fullName>
    </submittedName>
</protein>
<reference evidence="1 2" key="1">
    <citation type="submission" date="2019-01" db="EMBL/GenBank/DDBJ databases">
        <title>Coherence of Microcystis species and biogeography revealed through population genomics.</title>
        <authorList>
            <person name="Perez-Carrascal O.M."/>
            <person name="Terrat Y."/>
            <person name="Giani A."/>
            <person name="Fortin N."/>
            <person name="Tromas N."/>
            <person name="Shapiro B.J."/>
        </authorList>
    </citation>
    <scope>NUCLEOTIDE SEQUENCE [LARGE SCALE GENOMIC DNA]</scope>
    <source>
        <strain evidence="1">Mf_WU_F_19750830_S460</strain>
    </source>
</reference>
<comment type="caution">
    <text evidence="1">The sequence shown here is derived from an EMBL/GenBank/DDBJ whole genome shotgun (WGS) entry which is preliminary data.</text>
</comment>
<gene>
    <name evidence="1" type="ORF">EWV40_06725</name>
</gene>
<evidence type="ECO:0000313" key="1">
    <source>
        <dbReference type="EMBL" id="TRV24382.1"/>
    </source>
</evidence>
<dbReference type="Proteomes" id="UP000320730">
    <property type="component" value="Unassembled WGS sequence"/>
</dbReference>
<accession>A0A552LW11</accession>
<proteinExistence type="predicted"/>
<dbReference type="AlphaFoldDB" id="A0A552LW11"/>